<dbReference type="SUPFAM" id="SSF46785">
    <property type="entry name" value="Winged helix' DNA-binding domain"/>
    <property type="match status" value="1"/>
</dbReference>
<evidence type="ECO:0000313" key="7">
    <source>
        <dbReference type="Proteomes" id="UP000004946"/>
    </source>
</evidence>
<dbReference type="Gene3D" id="3.40.190.10">
    <property type="entry name" value="Periplasmic binding protein-like II"/>
    <property type="match status" value="2"/>
</dbReference>
<gene>
    <name evidence="6" type="ORF">HMPREF0620_0752</name>
</gene>
<name>E6K1R6_PARDN</name>
<evidence type="ECO:0000313" key="6">
    <source>
        <dbReference type="EMBL" id="EFT83747.1"/>
    </source>
</evidence>
<keyword evidence="7" id="KW-1185">Reference proteome</keyword>
<evidence type="ECO:0000256" key="3">
    <source>
        <dbReference type="ARBA" id="ARBA00023125"/>
    </source>
</evidence>
<dbReference type="InterPro" id="IPR036390">
    <property type="entry name" value="WH_DNA-bd_sf"/>
</dbReference>
<protein>
    <submittedName>
        <fullName evidence="6">LysR substrate binding domain protein</fullName>
    </submittedName>
</protein>
<keyword evidence="4" id="KW-0804">Transcription</keyword>
<feature type="domain" description="HTH lysR-type" evidence="5">
    <location>
        <begin position="15"/>
        <end position="72"/>
    </location>
</feature>
<evidence type="ECO:0000256" key="1">
    <source>
        <dbReference type="ARBA" id="ARBA00009437"/>
    </source>
</evidence>
<evidence type="ECO:0000256" key="4">
    <source>
        <dbReference type="ARBA" id="ARBA00023163"/>
    </source>
</evidence>
<dbReference type="eggNOG" id="COG0583">
    <property type="taxonomic scope" value="Bacteria"/>
</dbReference>
<dbReference type="InterPro" id="IPR000847">
    <property type="entry name" value="LysR_HTH_N"/>
</dbReference>
<dbReference type="Proteomes" id="UP000004946">
    <property type="component" value="Chromosome"/>
</dbReference>
<dbReference type="PANTHER" id="PTHR30346">
    <property type="entry name" value="TRANSCRIPTIONAL DUAL REGULATOR HCAR-RELATED"/>
    <property type="match status" value="1"/>
</dbReference>
<evidence type="ECO:0000259" key="5">
    <source>
        <dbReference type="PROSITE" id="PS50931"/>
    </source>
</evidence>
<dbReference type="HOGENOM" id="CLU_039613_6_2_11"/>
<keyword evidence="2" id="KW-0805">Transcription regulation</keyword>
<dbReference type="FunFam" id="1.10.10.10:FF:000001">
    <property type="entry name" value="LysR family transcriptional regulator"/>
    <property type="match status" value="1"/>
</dbReference>
<dbReference type="PANTHER" id="PTHR30346:SF28">
    <property type="entry name" value="HTH-TYPE TRANSCRIPTIONAL REGULATOR CYNR"/>
    <property type="match status" value="1"/>
</dbReference>
<dbReference type="InterPro" id="IPR005119">
    <property type="entry name" value="LysR_subst-bd"/>
</dbReference>
<dbReference type="EMBL" id="AEON01000001">
    <property type="protein sequence ID" value="EFT83747.1"/>
    <property type="molecule type" value="Genomic_DNA"/>
</dbReference>
<comment type="caution">
    <text evidence="6">The sequence shown here is derived from an EMBL/GenBank/DDBJ whole genome shotgun (WGS) entry which is preliminary data.</text>
</comment>
<dbReference type="Gene3D" id="1.10.10.10">
    <property type="entry name" value="Winged helix-like DNA-binding domain superfamily/Winged helix DNA-binding domain"/>
    <property type="match status" value="1"/>
</dbReference>
<keyword evidence="3" id="KW-0238">DNA-binding</keyword>
<comment type="similarity">
    <text evidence="1">Belongs to the LysR transcriptional regulatory family.</text>
</comment>
<evidence type="ECO:0000256" key="2">
    <source>
        <dbReference type="ARBA" id="ARBA00023015"/>
    </source>
</evidence>
<dbReference type="InterPro" id="IPR036388">
    <property type="entry name" value="WH-like_DNA-bd_sf"/>
</dbReference>
<dbReference type="SUPFAM" id="SSF53850">
    <property type="entry name" value="Periplasmic binding protein-like II"/>
    <property type="match status" value="1"/>
</dbReference>
<dbReference type="PROSITE" id="PS50931">
    <property type="entry name" value="HTH_LYSR"/>
    <property type="match status" value="1"/>
</dbReference>
<dbReference type="GO" id="GO:0003677">
    <property type="term" value="F:DNA binding"/>
    <property type="evidence" value="ECO:0007669"/>
    <property type="project" value="UniProtKB-KW"/>
</dbReference>
<dbReference type="GO" id="GO:0032993">
    <property type="term" value="C:protein-DNA complex"/>
    <property type="evidence" value="ECO:0007669"/>
    <property type="project" value="TreeGrafter"/>
</dbReference>
<organism evidence="6 7">
    <name type="scientific">Parascardovia denticolens DSM 10105 = JCM 12538</name>
    <dbReference type="NCBI Taxonomy" id="864564"/>
    <lineage>
        <taxon>Bacteria</taxon>
        <taxon>Bacillati</taxon>
        <taxon>Actinomycetota</taxon>
        <taxon>Actinomycetes</taxon>
        <taxon>Bifidobacteriales</taxon>
        <taxon>Bifidobacteriaceae</taxon>
        <taxon>Parascardovia</taxon>
    </lineage>
</organism>
<dbReference type="CDD" id="cd05466">
    <property type="entry name" value="PBP2_LTTR_substrate"/>
    <property type="match status" value="1"/>
</dbReference>
<dbReference type="Pfam" id="PF03466">
    <property type="entry name" value="LysR_substrate"/>
    <property type="match status" value="1"/>
</dbReference>
<accession>E6K1R6</accession>
<proteinExistence type="inferred from homology"/>
<dbReference type="GO" id="GO:0003700">
    <property type="term" value="F:DNA-binding transcription factor activity"/>
    <property type="evidence" value="ECO:0007669"/>
    <property type="project" value="InterPro"/>
</dbReference>
<sequence>MIFLGKMGQKAWWLMELRVLEYFLTVAQEGSVSAAAQVLGLTQPTLSRQLIDLEKELGVTLFKRGHYGITLTPQGMALRQKSEQIVDLVHEAQDQVSSAGDLPRGEVGIACSQTGAFGLLAQAMAETRQEYPDITFKVSWADDYGLVGMLNEGLVDFALLSLPPASEDYDSLALPYQDKWGLLMKADDPRAKEGEGIAGGELMKLPLLVSRQWEESAGLRLPGQGQARRKKMDIIATYTVASQAAAMVRAGLGYALITEGVAKDWVEDAHSGLRFTPLKTNPSSQPSLIWLKRRDQPASASAFRQKVKEICAA</sequence>
<dbReference type="Pfam" id="PF00126">
    <property type="entry name" value="HTH_1"/>
    <property type="match status" value="1"/>
</dbReference>
<reference evidence="6 7" key="1">
    <citation type="submission" date="2010-12" db="EMBL/GenBank/DDBJ databases">
        <authorList>
            <person name="Muzny D."/>
            <person name="Qin X."/>
            <person name="Buhay C."/>
            <person name="Dugan-Rocha S."/>
            <person name="Ding Y."/>
            <person name="Chen G."/>
            <person name="Hawes A."/>
            <person name="Holder M."/>
            <person name="Jhangiani S."/>
            <person name="Johnson A."/>
            <person name="Khan Z."/>
            <person name="Li Z."/>
            <person name="Liu W."/>
            <person name="Liu X."/>
            <person name="Perez L."/>
            <person name="Shen H."/>
            <person name="Wang Q."/>
            <person name="Watt J."/>
            <person name="Xi L."/>
            <person name="Xin Y."/>
            <person name="Zhou J."/>
            <person name="Deng J."/>
            <person name="Jiang H."/>
            <person name="Liu Y."/>
            <person name="Qu J."/>
            <person name="Song X.-Z."/>
            <person name="Zhang L."/>
            <person name="Villasana D."/>
            <person name="Johnson A."/>
            <person name="Liu J."/>
            <person name="Liyanage D."/>
            <person name="Lorensuhewa L."/>
            <person name="Robinson T."/>
            <person name="Song A."/>
            <person name="Song B.-B."/>
            <person name="Dinh H."/>
            <person name="Thornton R."/>
            <person name="Coyle M."/>
            <person name="Francisco L."/>
            <person name="Jackson L."/>
            <person name="Javaid M."/>
            <person name="Korchina V."/>
            <person name="Kovar C."/>
            <person name="Mata R."/>
            <person name="Mathew T."/>
            <person name="Ngo R."/>
            <person name="Nguyen L."/>
            <person name="Nguyen N."/>
            <person name="Okwuonu G."/>
            <person name="Ongeri F."/>
            <person name="Pham C."/>
            <person name="Simmons D."/>
            <person name="Wilczek-Boney K."/>
            <person name="Hale W."/>
            <person name="Jakkamsetti A."/>
            <person name="Pham P."/>
            <person name="Ruth R."/>
            <person name="San Lucas F."/>
            <person name="Warren J."/>
            <person name="Zhang J."/>
            <person name="Zhao Z."/>
            <person name="Zhou C."/>
            <person name="Zhu D."/>
            <person name="Lee S."/>
            <person name="Bess C."/>
            <person name="Blankenburg K."/>
            <person name="Forbes L."/>
            <person name="Fu Q."/>
            <person name="Gubbala S."/>
            <person name="Hirani K."/>
            <person name="Jayaseelan J.C."/>
            <person name="Lara F."/>
            <person name="Munidasa M."/>
            <person name="Palculict T."/>
            <person name="Patil S."/>
            <person name="Pu L.-L."/>
            <person name="Saada N."/>
            <person name="Tang L."/>
            <person name="Weissenberger G."/>
            <person name="Zhu Y."/>
            <person name="Hemphill L."/>
            <person name="Shang Y."/>
            <person name="Youmans B."/>
            <person name="Ayvaz T."/>
            <person name="Ross M."/>
            <person name="Santibanez J."/>
            <person name="Aqrawi P."/>
            <person name="Gross S."/>
            <person name="Joshi V."/>
            <person name="Fowler G."/>
            <person name="Nazareth L."/>
            <person name="Reid J."/>
            <person name="Worley K."/>
            <person name="Petrosino J."/>
            <person name="Highlander S."/>
            <person name="Gibbs R."/>
        </authorList>
    </citation>
    <scope>NUCLEOTIDE SEQUENCE [LARGE SCALE GENOMIC DNA]</scope>
    <source>
        <strain evidence="6 7">DSM 10105</strain>
    </source>
</reference>
<dbReference type="PRINTS" id="PR00039">
    <property type="entry name" value="HTHLYSR"/>
</dbReference>
<dbReference type="AlphaFoldDB" id="E6K1R6"/>